<feature type="domain" description="Helicase C-terminal" evidence="17">
    <location>
        <begin position="470"/>
        <end position="637"/>
    </location>
</feature>
<protein>
    <recommendedName>
        <fullName evidence="2 15">ATP-dependent DNA helicase RecG</fullName>
        <ecNumber evidence="13 15">5.6.2.4</ecNumber>
    </recommendedName>
</protein>
<dbReference type="CDD" id="cd17992">
    <property type="entry name" value="DEXHc_RecG"/>
    <property type="match status" value="1"/>
</dbReference>
<evidence type="ECO:0000313" key="18">
    <source>
        <dbReference type="EMBL" id="CEN37659.1"/>
    </source>
</evidence>
<dbReference type="CDD" id="cd04488">
    <property type="entry name" value="RecG_wedge_OBF"/>
    <property type="match status" value="1"/>
</dbReference>
<dbReference type="InterPro" id="IPR012340">
    <property type="entry name" value="NA-bd_OB-fold"/>
</dbReference>
<evidence type="ECO:0000313" key="19">
    <source>
        <dbReference type="Proteomes" id="UP000038083"/>
    </source>
</evidence>
<dbReference type="InterPro" id="IPR047112">
    <property type="entry name" value="RecG/Mfd"/>
</dbReference>
<dbReference type="EC" id="5.6.2.4" evidence="13 15"/>
<feature type="domain" description="Helicase ATP-binding" evidence="16">
    <location>
        <begin position="289"/>
        <end position="451"/>
    </location>
</feature>
<dbReference type="RefSeq" id="WP_018279507.1">
    <property type="nucleotide sequence ID" value="NZ_CDOF01000070.1"/>
</dbReference>
<dbReference type="GO" id="GO:0006310">
    <property type="term" value="P:DNA recombination"/>
    <property type="evidence" value="ECO:0007669"/>
    <property type="project" value="UniProtKB-UniRule"/>
</dbReference>
<evidence type="ECO:0000259" key="16">
    <source>
        <dbReference type="PROSITE" id="PS51192"/>
    </source>
</evidence>
<dbReference type="Gene3D" id="3.40.50.300">
    <property type="entry name" value="P-loop containing nucleotide triphosphate hydrolases"/>
    <property type="match status" value="2"/>
</dbReference>
<organism evidence="18 19">
    <name type="scientific">Capnocytophaga cynodegmi</name>
    <dbReference type="NCBI Taxonomy" id="28189"/>
    <lineage>
        <taxon>Bacteria</taxon>
        <taxon>Pseudomonadati</taxon>
        <taxon>Bacteroidota</taxon>
        <taxon>Flavobacteriia</taxon>
        <taxon>Flavobacteriales</taxon>
        <taxon>Flavobacteriaceae</taxon>
        <taxon>Capnocytophaga</taxon>
    </lineage>
</organism>
<dbReference type="GO" id="GO:0003677">
    <property type="term" value="F:DNA binding"/>
    <property type="evidence" value="ECO:0007669"/>
    <property type="project" value="UniProtKB-KW"/>
</dbReference>
<evidence type="ECO:0000256" key="7">
    <source>
        <dbReference type="ARBA" id="ARBA00022840"/>
    </source>
</evidence>
<comment type="catalytic activity">
    <reaction evidence="14 15">
        <text>ATP + H2O = ADP + phosphate + H(+)</text>
        <dbReference type="Rhea" id="RHEA:13065"/>
        <dbReference type="ChEBI" id="CHEBI:15377"/>
        <dbReference type="ChEBI" id="CHEBI:15378"/>
        <dbReference type="ChEBI" id="CHEBI:30616"/>
        <dbReference type="ChEBI" id="CHEBI:43474"/>
        <dbReference type="ChEBI" id="CHEBI:456216"/>
        <dbReference type="EC" id="5.6.2.4"/>
    </reaction>
</comment>
<dbReference type="GO" id="GO:0006281">
    <property type="term" value="P:DNA repair"/>
    <property type="evidence" value="ECO:0007669"/>
    <property type="project" value="UniProtKB-UniRule"/>
</dbReference>
<keyword evidence="8" id="KW-0238">DNA-binding</keyword>
<dbReference type="InterPro" id="IPR011545">
    <property type="entry name" value="DEAD/DEAH_box_helicase_dom"/>
</dbReference>
<dbReference type="EMBL" id="CDOG01000020">
    <property type="protein sequence ID" value="CEN37659.1"/>
    <property type="molecule type" value="Genomic_DNA"/>
</dbReference>
<dbReference type="GO" id="GO:0005524">
    <property type="term" value="F:ATP binding"/>
    <property type="evidence" value="ECO:0007669"/>
    <property type="project" value="UniProtKB-KW"/>
</dbReference>
<dbReference type="OrthoDB" id="9804325at2"/>
<keyword evidence="3 15" id="KW-0547">Nucleotide-binding</keyword>
<gene>
    <name evidence="18" type="primary">recG</name>
    <name evidence="18" type="ORF">CCYN74_270001</name>
</gene>
<evidence type="ECO:0000256" key="1">
    <source>
        <dbReference type="ARBA" id="ARBA00007504"/>
    </source>
</evidence>
<evidence type="ECO:0000256" key="13">
    <source>
        <dbReference type="ARBA" id="ARBA00034808"/>
    </source>
</evidence>
<keyword evidence="4 15" id="KW-0227">DNA damage</keyword>
<dbReference type="Pfam" id="PF17191">
    <property type="entry name" value="RecG_wedge"/>
    <property type="match status" value="1"/>
</dbReference>
<dbReference type="InterPro" id="IPR004609">
    <property type="entry name" value="ATP-dep_DNA_helicase_RecG"/>
</dbReference>
<keyword evidence="10 15" id="KW-0234">DNA repair</keyword>
<dbReference type="GO" id="GO:0043138">
    <property type="term" value="F:3'-5' DNA helicase activity"/>
    <property type="evidence" value="ECO:0007669"/>
    <property type="project" value="UniProtKB-EC"/>
</dbReference>
<dbReference type="AlphaFoldDB" id="A0A0B7HU31"/>
<reference evidence="18 19" key="1">
    <citation type="submission" date="2015-01" db="EMBL/GenBank/DDBJ databases">
        <authorList>
            <person name="MANFREDI Pablo"/>
        </authorList>
    </citation>
    <scope>NUCLEOTIDE SEQUENCE [LARGE SCALE GENOMIC DNA]</scope>
    <source>
        <strain evidence="18 19">Ccy74</strain>
    </source>
</reference>
<dbReference type="InterPro" id="IPR001650">
    <property type="entry name" value="Helicase_C-like"/>
</dbReference>
<evidence type="ECO:0000256" key="15">
    <source>
        <dbReference type="RuleBase" id="RU363016"/>
    </source>
</evidence>
<evidence type="ECO:0000256" key="11">
    <source>
        <dbReference type="ARBA" id="ARBA00023235"/>
    </source>
</evidence>
<dbReference type="InterPro" id="IPR014001">
    <property type="entry name" value="Helicase_ATP-bd"/>
</dbReference>
<evidence type="ECO:0000256" key="10">
    <source>
        <dbReference type="ARBA" id="ARBA00023204"/>
    </source>
</evidence>
<evidence type="ECO:0000256" key="8">
    <source>
        <dbReference type="ARBA" id="ARBA00023125"/>
    </source>
</evidence>
<sequence length="705" mass="80105">MRNSEVLHTPIVYLRGVGTQRAELLKSELGIFEFQDLLNLFPYRYIDRTRFYKINELQSNSSEVQIIGKIVHLKTVESTSRKNMSRLVATFVDDTGSMELVWFKGLKWMRDSLKINEPYVIFGKVNSFNGIFSMAHPEMDLLKDFDKNLGGSIQPVYPSTEKLTKKGISNRVMRQLMQNMFEDIGDVFYESLPQTIISSLNLVSKSEALTNIHFPKNQESLTKAIFRLKFEELFYIQLQLVRKNMLQKQKIKGFPFDRVGEHFTNFYENHLPFPLTNAQKRVLKEIRNDLGSNAQMNRLLQGDVGSGKTIVALMAMLLAVDNGFQACLMAPTEILANQHFQGISDLLKHTNVKVALLTGSSKTSERKEVDSQLKSGELSILIGTHAVLEDKVIFSNLGLAIIDEQHRFGVAQRSKLWRKNHTPPHILVMTATPIPRTLAMSVYGDLDISIIDELPPGRKPVKTVHQFENSRVKVYEFVKKEIDKGRQAYVVYPLIEESESLDFKNLTEGYEYISASFPLPKYNVSIVHGKLKPAEKDAEMEKFVKGKTQIMVATTVIEVGVNVPNASVMVIESAERFGLSQLHQLRGRVGRGSEQSYCILMTGNELSSDTRTRMQTMVHTNDGFEIAEVDLKLRGPGDLMGTQQSGVLSLKIADIVKDQDLLKMARYQAIDLLKSDCNLEKPENKMVLYTLYQLLKHKNIWTHIS</sequence>
<keyword evidence="9 15" id="KW-0233">DNA recombination</keyword>
<keyword evidence="11" id="KW-0413">Isomerase</keyword>
<dbReference type="SUPFAM" id="SSF50249">
    <property type="entry name" value="Nucleic acid-binding proteins"/>
    <property type="match status" value="1"/>
</dbReference>
<dbReference type="InterPro" id="IPR045562">
    <property type="entry name" value="RecG_dom3_C"/>
</dbReference>
<evidence type="ECO:0000256" key="6">
    <source>
        <dbReference type="ARBA" id="ARBA00022806"/>
    </source>
</evidence>
<dbReference type="Proteomes" id="UP000038083">
    <property type="component" value="Unassembled WGS sequence"/>
</dbReference>
<dbReference type="SMART" id="SM00487">
    <property type="entry name" value="DEXDc"/>
    <property type="match status" value="1"/>
</dbReference>
<dbReference type="Pfam" id="PF00270">
    <property type="entry name" value="DEAD"/>
    <property type="match status" value="1"/>
</dbReference>
<dbReference type="GO" id="GO:0016887">
    <property type="term" value="F:ATP hydrolysis activity"/>
    <property type="evidence" value="ECO:0007669"/>
    <property type="project" value="RHEA"/>
</dbReference>
<dbReference type="PANTHER" id="PTHR47964">
    <property type="entry name" value="ATP-DEPENDENT DNA HELICASE HOMOLOG RECG, CHLOROPLASTIC"/>
    <property type="match status" value="1"/>
</dbReference>
<evidence type="ECO:0000259" key="17">
    <source>
        <dbReference type="PROSITE" id="PS51194"/>
    </source>
</evidence>
<dbReference type="InterPro" id="IPR027417">
    <property type="entry name" value="P-loop_NTPase"/>
</dbReference>
<dbReference type="InterPro" id="IPR033454">
    <property type="entry name" value="RecG_wedge"/>
</dbReference>
<dbReference type="NCBIfam" id="NF008165">
    <property type="entry name" value="PRK10917.1-3"/>
    <property type="match status" value="1"/>
</dbReference>
<dbReference type="PROSITE" id="PS51192">
    <property type="entry name" value="HELICASE_ATP_BIND_1"/>
    <property type="match status" value="1"/>
</dbReference>
<evidence type="ECO:0000256" key="3">
    <source>
        <dbReference type="ARBA" id="ARBA00022741"/>
    </source>
</evidence>
<evidence type="ECO:0000256" key="5">
    <source>
        <dbReference type="ARBA" id="ARBA00022801"/>
    </source>
</evidence>
<comment type="catalytic activity">
    <reaction evidence="12 15">
        <text>Couples ATP hydrolysis with the unwinding of duplex DNA by translocating in the 3'-5' direction.</text>
        <dbReference type="EC" id="5.6.2.4"/>
    </reaction>
</comment>
<proteinExistence type="inferred from homology"/>
<dbReference type="SUPFAM" id="SSF52540">
    <property type="entry name" value="P-loop containing nucleoside triphosphate hydrolases"/>
    <property type="match status" value="2"/>
</dbReference>
<dbReference type="CDD" id="cd18811">
    <property type="entry name" value="SF2_C_RecG"/>
    <property type="match status" value="1"/>
</dbReference>
<evidence type="ECO:0000256" key="9">
    <source>
        <dbReference type="ARBA" id="ARBA00023172"/>
    </source>
</evidence>
<dbReference type="NCBIfam" id="TIGR00643">
    <property type="entry name" value="recG"/>
    <property type="match status" value="1"/>
</dbReference>
<evidence type="ECO:0000256" key="4">
    <source>
        <dbReference type="ARBA" id="ARBA00022763"/>
    </source>
</evidence>
<dbReference type="SMART" id="SM00490">
    <property type="entry name" value="HELICc"/>
    <property type="match status" value="1"/>
</dbReference>
<comment type="function">
    <text evidence="15">Plays a critical role in recombination and DNA repair. Helps process Holliday junction intermediates to mature products by catalyzing branch migration. Has replication fork regression activity, unwinds stalled or blocked replication forks to make a HJ that can be resolved. Has a DNA unwinding activity characteristic of a DNA helicase with 3'-5' polarity.</text>
</comment>
<dbReference type="NCBIfam" id="NF008168">
    <property type="entry name" value="PRK10917.2-2"/>
    <property type="match status" value="1"/>
</dbReference>
<accession>A0A0B7HU31</accession>
<dbReference type="PROSITE" id="PS51194">
    <property type="entry name" value="HELICASE_CTER"/>
    <property type="match status" value="1"/>
</dbReference>
<evidence type="ECO:0000256" key="2">
    <source>
        <dbReference type="ARBA" id="ARBA00017846"/>
    </source>
</evidence>
<dbReference type="Pfam" id="PF00271">
    <property type="entry name" value="Helicase_C"/>
    <property type="match status" value="1"/>
</dbReference>
<evidence type="ECO:0000256" key="14">
    <source>
        <dbReference type="ARBA" id="ARBA00048988"/>
    </source>
</evidence>
<keyword evidence="7 15" id="KW-0067">ATP-binding</keyword>
<dbReference type="Pfam" id="PF19833">
    <property type="entry name" value="RecG_dom3_C"/>
    <property type="match status" value="1"/>
</dbReference>
<dbReference type="PANTHER" id="PTHR47964:SF1">
    <property type="entry name" value="ATP-DEPENDENT DNA HELICASE HOMOLOG RECG, CHLOROPLASTIC"/>
    <property type="match status" value="1"/>
</dbReference>
<dbReference type="Gene3D" id="2.40.50.140">
    <property type="entry name" value="Nucleic acid-binding proteins"/>
    <property type="match status" value="1"/>
</dbReference>
<keyword evidence="5 15" id="KW-0378">Hydrolase</keyword>
<keyword evidence="6 15" id="KW-0347">Helicase</keyword>
<comment type="similarity">
    <text evidence="1 15">Belongs to the helicase family. RecG subfamily.</text>
</comment>
<name>A0A0B7HU31_9FLAO</name>
<evidence type="ECO:0000256" key="12">
    <source>
        <dbReference type="ARBA" id="ARBA00034617"/>
    </source>
</evidence>